<keyword evidence="1" id="KW-0175">Coiled coil</keyword>
<organism evidence="2 3">
    <name type="scientific">Oceanimonas doudoroffii</name>
    <dbReference type="NCBI Taxonomy" id="84158"/>
    <lineage>
        <taxon>Bacteria</taxon>
        <taxon>Pseudomonadati</taxon>
        <taxon>Pseudomonadota</taxon>
        <taxon>Gammaproteobacteria</taxon>
        <taxon>Aeromonadales</taxon>
        <taxon>Aeromonadaceae</taxon>
        <taxon>Oceanimonas</taxon>
    </lineage>
</organism>
<evidence type="ECO:0000256" key="1">
    <source>
        <dbReference type="SAM" id="Coils"/>
    </source>
</evidence>
<reference evidence="2 3" key="1">
    <citation type="submission" date="2017-08" db="EMBL/GenBank/DDBJ databases">
        <title>A Genome Sequence of Oceanimonas doudoroffii ATCC 27123T.</title>
        <authorList>
            <person name="Brennan M.A."/>
            <person name="Maclea K.S."/>
            <person name="Mcclelland W.D."/>
            <person name="Trachtenberg A.M."/>
        </authorList>
    </citation>
    <scope>NUCLEOTIDE SEQUENCE [LARGE SCALE GENOMIC DNA]</scope>
    <source>
        <strain evidence="2 3">ATCC 27123</strain>
    </source>
</reference>
<dbReference type="Proteomes" id="UP000242757">
    <property type="component" value="Unassembled WGS sequence"/>
</dbReference>
<feature type="coiled-coil region" evidence="1">
    <location>
        <begin position="15"/>
        <end position="53"/>
    </location>
</feature>
<gene>
    <name evidence="2" type="ORF">B6S08_08465</name>
</gene>
<evidence type="ECO:0000313" key="2">
    <source>
        <dbReference type="EMBL" id="OXY83502.1"/>
    </source>
</evidence>
<keyword evidence="3" id="KW-1185">Reference proteome</keyword>
<dbReference type="AlphaFoldDB" id="A0A233RJC9"/>
<protein>
    <submittedName>
        <fullName evidence="2">Uncharacterized protein</fullName>
    </submittedName>
</protein>
<dbReference type="RefSeq" id="WP_094200276.1">
    <property type="nucleotide sequence ID" value="NZ_NBIM01000001.1"/>
</dbReference>
<dbReference type="EMBL" id="NBIM01000001">
    <property type="protein sequence ID" value="OXY83502.1"/>
    <property type="molecule type" value="Genomic_DNA"/>
</dbReference>
<name>A0A233RJC9_9GAMM</name>
<accession>A0A233RJC9</accession>
<proteinExistence type="predicted"/>
<dbReference type="OrthoDB" id="9936259at2"/>
<evidence type="ECO:0000313" key="3">
    <source>
        <dbReference type="Proteomes" id="UP000242757"/>
    </source>
</evidence>
<sequence length="220" mass="24375">MNNEINAAFKAFGQAKQHQDEIDQQMVSLNQLKSKLLKEKAEKEQQLEAQSSVESDGLIYGESKTLKSIAQLKGAVLVLDDRMKAINTKVGEMKGQLSDAYLATQEARRKFNSLYIYWLENEAINAIQSGLTEALKPAAGFIKMKRKLVGGKVESGIEKLISDTLSELSRSENTSEVVLLPGAEEVVFQRYQPASLSHEELQLLSTPAGRHKLKVLAKAQ</sequence>
<comment type="caution">
    <text evidence="2">The sequence shown here is derived from an EMBL/GenBank/DDBJ whole genome shotgun (WGS) entry which is preliminary data.</text>
</comment>